<evidence type="ECO:0000313" key="2">
    <source>
        <dbReference type="Proteomes" id="UP001314796"/>
    </source>
</evidence>
<proteinExistence type="predicted"/>
<organism evidence="1 2">
    <name type="scientific">Alkaliphilus hydrothermalis</name>
    <dbReference type="NCBI Taxonomy" id="1482730"/>
    <lineage>
        <taxon>Bacteria</taxon>
        <taxon>Bacillati</taxon>
        <taxon>Bacillota</taxon>
        <taxon>Clostridia</taxon>
        <taxon>Peptostreptococcales</taxon>
        <taxon>Natronincolaceae</taxon>
        <taxon>Alkaliphilus</taxon>
    </lineage>
</organism>
<dbReference type="InterPro" id="IPR007169">
    <property type="entry name" value="RemA-like"/>
</dbReference>
<dbReference type="Pfam" id="PF04025">
    <property type="entry name" value="RemA-like"/>
    <property type="match status" value="1"/>
</dbReference>
<name>A0ABS2NRP6_9FIRM</name>
<accession>A0ABS2NRP6</accession>
<dbReference type="RefSeq" id="WP_330613169.1">
    <property type="nucleotide sequence ID" value="NZ_JAFBEE010000014.1"/>
</dbReference>
<dbReference type="EMBL" id="JAFBEE010000014">
    <property type="protein sequence ID" value="MBM7615596.1"/>
    <property type="molecule type" value="Genomic_DNA"/>
</dbReference>
<protein>
    <submittedName>
        <fullName evidence="1">Transposase YdaD</fullName>
    </submittedName>
</protein>
<sequence>MEKTIEVIVMFLHIGGEVVVPLKDVIAIFDIQSTMKSKYSQNFLEVCKEEGFIQEILQEEPRSFVITERVEKSVKNGKKSRKTIVYYSPISALTLQKRAGFIDDIEKY</sequence>
<evidence type="ECO:0000313" key="1">
    <source>
        <dbReference type="EMBL" id="MBM7615596.1"/>
    </source>
</evidence>
<dbReference type="NCBIfam" id="NF046065">
    <property type="entry name" value="MtxRegRemB"/>
    <property type="match status" value="1"/>
</dbReference>
<gene>
    <name evidence="1" type="ORF">JOC73_002166</name>
</gene>
<reference evidence="1 2" key="1">
    <citation type="submission" date="2021-01" db="EMBL/GenBank/DDBJ databases">
        <title>Genomic Encyclopedia of Type Strains, Phase IV (KMG-IV): sequencing the most valuable type-strain genomes for metagenomic binning, comparative biology and taxonomic classification.</title>
        <authorList>
            <person name="Goeker M."/>
        </authorList>
    </citation>
    <scope>NUCLEOTIDE SEQUENCE [LARGE SCALE GENOMIC DNA]</scope>
    <source>
        <strain evidence="1 2">DSM 25890</strain>
    </source>
</reference>
<keyword evidence="2" id="KW-1185">Reference proteome</keyword>
<comment type="caution">
    <text evidence="1">The sequence shown here is derived from an EMBL/GenBank/DDBJ whole genome shotgun (WGS) entry which is preliminary data.</text>
</comment>
<dbReference type="Proteomes" id="UP001314796">
    <property type="component" value="Unassembled WGS sequence"/>
</dbReference>